<proteinExistence type="predicted"/>
<evidence type="ECO:0000313" key="3">
    <source>
        <dbReference type="Proteomes" id="UP000187609"/>
    </source>
</evidence>
<feature type="compositionally biased region" description="Basic and acidic residues" evidence="1">
    <location>
        <begin position="62"/>
        <end position="85"/>
    </location>
</feature>
<evidence type="ECO:0000313" key="2">
    <source>
        <dbReference type="EMBL" id="OIS95983.1"/>
    </source>
</evidence>
<sequence length="252" mass="28576">MPDYALLPTDEPRSTDYVPCLHTMATNRANSTIITTKPFVTTGTTEHGDQPNPTLPQGVQLRPREHTGKIRSPKDKSLAHAKDSGDRVQRVVQRNAYCSAVIIEPLVGLVKTNHVGKRTRIKRKALSQNLLPMNFIIWNARGSNSAEFHRHCASMVKLHNHTLLVLLETRMTDHKHLTIELKFSAQFQTSDVGQYGGIVVMWKDDLVKLEEVSTTPQGVHVMVKVTLYNSKWLCSTIYASNYLNDMNRLWDY</sequence>
<dbReference type="SMR" id="A0A1J6I5Z8"/>
<dbReference type="Gramene" id="OIS95983">
    <property type="protein sequence ID" value="OIS95983"/>
    <property type="gene ID" value="A4A49_07426"/>
</dbReference>
<name>A0A1J6I5Z8_NICAT</name>
<organism evidence="2 3">
    <name type="scientific">Nicotiana attenuata</name>
    <name type="common">Coyote tobacco</name>
    <dbReference type="NCBI Taxonomy" id="49451"/>
    <lineage>
        <taxon>Eukaryota</taxon>
        <taxon>Viridiplantae</taxon>
        <taxon>Streptophyta</taxon>
        <taxon>Embryophyta</taxon>
        <taxon>Tracheophyta</taxon>
        <taxon>Spermatophyta</taxon>
        <taxon>Magnoliopsida</taxon>
        <taxon>eudicotyledons</taxon>
        <taxon>Gunneridae</taxon>
        <taxon>Pentapetalae</taxon>
        <taxon>asterids</taxon>
        <taxon>lamiids</taxon>
        <taxon>Solanales</taxon>
        <taxon>Solanaceae</taxon>
        <taxon>Nicotianoideae</taxon>
        <taxon>Nicotianeae</taxon>
        <taxon>Nicotiana</taxon>
    </lineage>
</organism>
<dbReference type="InterPro" id="IPR036691">
    <property type="entry name" value="Endo/exonu/phosph_ase_sf"/>
</dbReference>
<gene>
    <name evidence="2" type="ORF">A4A49_07426</name>
</gene>
<feature type="region of interest" description="Disordered" evidence="1">
    <location>
        <begin position="41"/>
        <end position="85"/>
    </location>
</feature>
<dbReference type="SUPFAM" id="SSF56219">
    <property type="entry name" value="DNase I-like"/>
    <property type="match status" value="1"/>
</dbReference>
<feature type="compositionally biased region" description="Polar residues" evidence="1">
    <location>
        <begin position="41"/>
        <end position="57"/>
    </location>
</feature>
<dbReference type="EMBL" id="MJEQ01037194">
    <property type="protein sequence ID" value="OIS95983.1"/>
    <property type="molecule type" value="Genomic_DNA"/>
</dbReference>
<accession>A0A1J6I5Z8</accession>
<evidence type="ECO:0000256" key="1">
    <source>
        <dbReference type="SAM" id="MobiDB-lite"/>
    </source>
</evidence>
<protein>
    <submittedName>
        <fullName evidence="2">Uncharacterized protein</fullName>
    </submittedName>
</protein>
<dbReference type="PANTHER" id="PTHR35218">
    <property type="entry name" value="RNASE H DOMAIN-CONTAINING PROTEIN"/>
    <property type="match status" value="1"/>
</dbReference>
<comment type="caution">
    <text evidence="2">The sequence shown here is derived from an EMBL/GenBank/DDBJ whole genome shotgun (WGS) entry which is preliminary data.</text>
</comment>
<dbReference type="PANTHER" id="PTHR35218:SF8">
    <property type="entry name" value="ENDONUCLEASE_EXONUCLEASE_PHOSPHATASE"/>
    <property type="match status" value="1"/>
</dbReference>
<dbReference type="Proteomes" id="UP000187609">
    <property type="component" value="Unassembled WGS sequence"/>
</dbReference>
<keyword evidence="3" id="KW-1185">Reference proteome</keyword>
<dbReference type="Gene3D" id="3.60.10.10">
    <property type="entry name" value="Endonuclease/exonuclease/phosphatase"/>
    <property type="match status" value="1"/>
</dbReference>
<reference evidence="2" key="1">
    <citation type="submission" date="2016-11" db="EMBL/GenBank/DDBJ databases">
        <title>The genome of Nicotiana attenuata.</title>
        <authorList>
            <person name="Xu S."/>
            <person name="Brockmoeller T."/>
            <person name="Gaquerel E."/>
            <person name="Navarro A."/>
            <person name="Kuhl H."/>
            <person name="Gase K."/>
            <person name="Ling Z."/>
            <person name="Zhou W."/>
            <person name="Kreitzer C."/>
            <person name="Stanke M."/>
            <person name="Tang H."/>
            <person name="Lyons E."/>
            <person name="Pandey P."/>
            <person name="Pandey S.P."/>
            <person name="Timmermann B."/>
            <person name="Baldwin I.T."/>
        </authorList>
    </citation>
    <scope>NUCLEOTIDE SEQUENCE [LARGE SCALE GENOMIC DNA]</scope>
    <source>
        <strain evidence="2">UT</strain>
    </source>
</reference>
<dbReference type="AlphaFoldDB" id="A0A1J6I5Z8"/>